<evidence type="ECO:0000313" key="1">
    <source>
        <dbReference type="EMBL" id="GAA4415386.1"/>
    </source>
</evidence>
<dbReference type="Proteomes" id="UP001500936">
    <property type="component" value="Unassembled WGS sequence"/>
</dbReference>
<evidence type="ECO:0000313" key="2">
    <source>
        <dbReference type="Proteomes" id="UP001500936"/>
    </source>
</evidence>
<keyword evidence="2" id="KW-1185">Reference proteome</keyword>
<organism evidence="1 2">
    <name type="scientific">Nibrella viscosa</name>
    <dbReference type="NCBI Taxonomy" id="1084524"/>
    <lineage>
        <taxon>Bacteria</taxon>
        <taxon>Pseudomonadati</taxon>
        <taxon>Bacteroidota</taxon>
        <taxon>Cytophagia</taxon>
        <taxon>Cytophagales</taxon>
        <taxon>Spirosomataceae</taxon>
        <taxon>Nibrella</taxon>
    </lineage>
</organism>
<dbReference type="RefSeq" id="WP_345270378.1">
    <property type="nucleotide sequence ID" value="NZ_BAABHB010000012.1"/>
</dbReference>
<gene>
    <name evidence="1" type="ORF">GCM10023187_45880</name>
</gene>
<dbReference type="InterPro" id="IPR009057">
    <property type="entry name" value="Homeodomain-like_sf"/>
</dbReference>
<dbReference type="SUPFAM" id="SSF46689">
    <property type="entry name" value="Homeodomain-like"/>
    <property type="match status" value="1"/>
</dbReference>
<dbReference type="Pfam" id="PF13565">
    <property type="entry name" value="HTH_32"/>
    <property type="match status" value="1"/>
</dbReference>
<protein>
    <submittedName>
        <fullName evidence="1">Helix-turn-helix domain-containing protein</fullName>
    </submittedName>
</protein>
<accession>A0ABP8KTI9</accession>
<sequence length="144" mass="15965">MTKHRICLLPTERAELLAKVQKGKASAKAIQKAQVLLASDEAVERQSQTHIALTYHLSTRSIERIRKDFCERGMAVFQPKPRQPRSDKKLTGEVEAHVVAIACSEPPAGESRWKLQAIADRLVALQVVDSLSHTSVATVLKKMS</sequence>
<comment type="caution">
    <text evidence="1">The sequence shown here is derived from an EMBL/GenBank/DDBJ whole genome shotgun (WGS) entry which is preliminary data.</text>
</comment>
<reference evidence="2" key="1">
    <citation type="journal article" date="2019" name="Int. J. Syst. Evol. Microbiol.">
        <title>The Global Catalogue of Microorganisms (GCM) 10K type strain sequencing project: providing services to taxonomists for standard genome sequencing and annotation.</title>
        <authorList>
            <consortium name="The Broad Institute Genomics Platform"/>
            <consortium name="The Broad Institute Genome Sequencing Center for Infectious Disease"/>
            <person name="Wu L."/>
            <person name="Ma J."/>
        </authorList>
    </citation>
    <scope>NUCLEOTIDE SEQUENCE [LARGE SCALE GENOMIC DNA]</scope>
    <source>
        <strain evidence="2">JCM 17925</strain>
    </source>
</reference>
<proteinExistence type="predicted"/>
<dbReference type="EMBL" id="BAABHB010000012">
    <property type="protein sequence ID" value="GAA4415386.1"/>
    <property type="molecule type" value="Genomic_DNA"/>
</dbReference>
<name>A0ABP8KTI9_9BACT</name>